<evidence type="ECO:0000313" key="2">
    <source>
        <dbReference type="Proteomes" id="UP000053268"/>
    </source>
</evidence>
<dbReference type="AlphaFoldDB" id="A0A194PFT3"/>
<evidence type="ECO:0008006" key="3">
    <source>
        <dbReference type="Google" id="ProtNLM"/>
    </source>
</evidence>
<keyword evidence="2" id="KW-1185">Reference proteome</keyword>
<proteinExistence type="predicted"/>
<evidence type="ECO:0000313" key="1">
    <source>
        <dbReference type="EMBL" id="KPI92152.1"/>
    </source>
</evidence>
<gene>
    <name evidence="1" type="ORF">RR46_13373</name>
</gene>
<sequence length="269" mass="30343">MDICNTGGTVDALPAFKEMNDPLMLSSSAFDRTSAAARNLLQRHKIASQRAMCNQAVNNVRLIEPIPYMINVISETVQRLEDAEWCNLKVPDVTVDMNEVIFGESVTGTIVYKNGFVVAIQHVDILQHSLGQQWRFDRVQNTTTVEVTGTLRFTDVTIGFDVETKIEGTVKMYTAELLVPLVTFDMRVIRDMFTENINVTVTPININRNRVKMDFLPVDNLTDVFSNLFNFDSISEAANVWASDFIRPFALNAVENVVDYPEICYDCPV</sequence>
<protein>
    <recommendedName>
        <fullName evidence="3">Circadian clock-controlled protein</fullName>
    </recommendedName>
</protein>
<dbReference type="EMBL" id="KQ459604">
    <property type="protein sequence ID" value="KPI92152.1"/>
    <property type="molecule type" value="Genomic_DNA"/>
</dbReference>
<organism evidence="1 2">
    <name type="scientific">Papilio xuthus</name>
    <name type="common">Asian swallowtail butterfly</name>
    <dbReference type="NCBI Taxonomy" id="66420"/>
    <lineage>
        <taxon>Eukaryota</taxon>
        <taxon>Metazoa</taxon>
        <taxon>Ecdysozoa</taxon>
        <taxon>Arthropoda</taxon>
        <taxon>Hexapoda</taxon>
        <taxon>Insecta</taxon>
        <taxon>Pterygota</taxon>
        <taxon>Neoptera</taxon>
        <taxon>Endopterygota</taxon>
        <taxon>Lepidoptera</taxon>
        <taxon>Glossata</taxon>
        <taxon>Ditrysia</taxon>
        <taxon>Papilionoidea</taxon>
        <taxon>Papilionidae</taxon>
        <taxon>Papilioninae</taxon>
        <taxon>Papilio</taxon>
    </lineage>
</organism>
<accession>A0A194PFT3</accession>
<dbReference type="Proteomes" id="UP000053268">
    <property type="component" value="Unassembled WGS sequence"/>
</dbReference>
<reference evidence="1 2" key="1">
    <citation type="journal article" date="2015" name="Nat. Commun.">
        <title>Outbred genome sequencing and CRISPR/Cas9 gene editing in butterflies.</title>
        <authorList>
            <person name="Li X."/>
            <person name="Fan D."/>
            <person name="Zhang W."/>
            <person name="Liu G."/>
            <person name="Zhang L."/>
            <person name="Zhao L."/>
            <person name="Fang X."/>
            <person name="Chen L."/>
            <person name="Dong Y."/>
            <person name="Chen Y."/>
            <person name="Ding Y."/>
            <person name="Zhao R."/>
            <person name="Feng M."/>
            <person name="Zhu Y."/>
            <person name="Feng Y."/>
            <person name="Jiang X."/>
            <person name="Zhu D."/>
            <person name="Xiang H."/>
            <person name="Feng X."/>
            <person name="Li S."/>
            <person name="Wang J."/>
            <person name="Zhang G."/>
            <person name="Kronforst M.R."/>
            <person name="Wang W."/>
        </authorList>
    </citation>
    <scope>NUCLEOTIDE SEQUENCE [LARGE SCALE GENOMIC DNA]</scope>
    <source>
        <strain evidence="1">Ya'a_city_454_Px</strain>
        <tissue evidence="1">Whole body</tissue>
    </source>
</reference>
<name>A0A194PFT3_PAPXU</name>